<feature type="compositionally biased region" description="Acidic residues" evidence="2">
    <location>
        <begin position="183"/>
        <end position="206"/>
    </location>
</feature>
<dbReference type="EMBL" id="JARQZJ010000016">
    <property type="protein sequence ID" value="KAK9873134.1"/>
    <property type="molecule type" value="Genomic_DNA"/>
</dbReference>
<reference evidence="3 4" key="1">
    <citation type="submission" date="2023-03" db="EMBL/GenBank/DDBJ databases">
        <title>Genome insight into feeding habits of ladybird beetles.</title>
        <authorList>
            <person name="Li H.-S."/>
            <person name="Huang Y.-H."/>
            <person name="Pang H."/>
        </authorList>
    </citation>
    <scope>NUCLEOTIDE SEQUENCE [LARGE SCALE GENOMIC DNA]</scope>
    <source>
        <strain evidence="3">SYSU_2023b</strain>
        <tissue evidence="3">Whole body</tissue>
    </source>
</reference>
<evidence type="ECO:0000313" key="4">
    <source>
        <dbReference type="Proteomes" id="UP001431783"/>
    </source>
</evidence>
<gene>
    <name evidence="3" type="ORF">WA026_021369</name>
</gene>
<dbReference type="AlphaFoldDB" id="A0AAW1U191"/>
<name>A0AAW1U191_9CUCU</name>
<evidence type="ECO:0000256" key="2">
    <source>
        <dbReference type="SAM" id="MobiDB-lite"/>
    </source>
</evidence>
<feature type="region of interest" description="Disordered" evidence="2">
    <location>
        <begin position="1"/>
        <end position="20"/>
    </location>
</feature>
<proteinExistence type="predicted"/>
<comment type="caution">
    <text evidence="3">The sequence shown here is derived from an EMBL/GenBank/DDBJ whole genome shotgun (WGS) entry which is preliminary data.</text>
</comment>
<organism evidence="3 4">
    <name type="scientific">Henosepilachna vigintioctopunctata</name>
    <dbReference type="NCBI Taxonomy" id="420089"/>
    <lineage>
        <taxon>Eukaryota</taxon>
        <taxon>Metazoa</taxon>
        <taxon>Ecdysozoa</taxon>
        <taxon>Arthropoda</taxon>
        <taxon>Hexapoda</taxon>
        <taxon>Insecta</taxon>
        <taxon>Pterygota</taxon>
        <taxon>Neoptera</taxon>
        <taxon>Endopterygota</taxon>
        <taxon>Coleoptera</taxon>
        <taxon>Polyphaga</taxon>
        <taxon>Cucujiformia</taxon>
        <taxon>Coccinelloidea</taxon>
        <taxon>Coccinellidae</taxon>
        <taxon>Epilachninae</taxon>
        <taxon>Epilachnini</taxon>
        <taxon>Henosepilachna</taxon>
    </lineage>
</organism>
<dbReference type="Proteomes" id="UP001431783">
    <property type="component" value="Unassembled WGS sequence"/>
</dbReference>
<evidence type="ECO:0000313" key="3">
    <source>
        <dbReference type="EMBL" id="KAK9873134.1"/>
    </source>
</evidence>
<keyword evidence="4" id="KW-1185">Reference proteome</keyword>
<sequence length="484" mass="54423">MQPTRSNDARSSNIRKESPTLEDTVDAELWLNLMTSMMNFAVASTNLMKAIQDKTGVSVAYKDERMKPNETMNLTQQPEEVEEICTTKTCEVLHQTEEKEEEPPIEESKDVETEATNTEKPSDIDEPQSETKEELPQAEGLQTEEPDELEIKESEEPTETTNEEQPDGTTAETEATEIKESEEPTETTNEEQPDVTPAETEDTEETSDLKDQQQEIEPDLQKKPVRKTCNIAYQEKEPYTELCPGSCGQLPQSRIPLPIKRKKHKYSLESRKKLEAAREEMGKPPKRLCGCRAEECENNPCSCEDLTICAPSKVAGVCVCAEKTKTPEVLPEEATSLAAEELVVQEEATELMTAPSPDQEIVTTEMSVQATEVLSKMCCCDEKLIDEELLALDGDCACQTDPTESFPDFEVSTISQHLQQTDENLEELRKEVQRISDCITGRKRYADDVAAALYREIMKPRTSVVEVTGASNKMSPKRRDQSWF</sequence>
<feature type="region of interest" description="Disordered" evidence="2">
    <location>
        <begin position="94"/>
        <end position="222"/>
    </location>
</feature>
<feature type="compositionally biased region" description="Acidic residues" evidence="2">
    <location>
        <begin position="156"/>
        <end position="166"/>
    </location>
</feature>
<evidence type="ECO:0000256" key="1">
    <source>
        <dbReference type="SAM" id="Coils"/>
    </source>
</evidence>
<protein>
    <submittedName>
        <fullName evidence="3">Uncharacterized protein</fullName>
    </submittedName>
</protein>
<feature type="compositionally biased region" description="Polar residues" evidence="2">
    <location>
        <begin position="1"/>
        <end position="12"/>
    </location>
</feature>
<keyword evidence="1" id="KW-0175">Coiled coil</keyword>
<feature type="coiled-coil region" evidence="1">
    <location>
        <begin position="411"/>
        <end position="438"/>
    </location>
</feature>
<accession>A0AAW1U191</accession>